<dbReference type="InterPro" id="IPR004821">
    <property type="entry name" value="Cyt_trans-like"/>
</dbReference>
<dbReference type="InterPro" id="IPR006409">
    <property type="entry name" value="G3P_cytidylTrfase"/>
</dbReference>
<reference evidence="6" key="1">
    <citation type="journal article" date="2019" name="Int. J. Syst. Evol. Microbiol.">
        <title>The Global Catalogue of Microorganisms (GCM) 10K type strain sequencing project: providing services to taxonomists for standard genome sequencing and annotation.</title>
        <authorList>
            <consortium name="The Broad Institute Genomics Platform"/>
            <consortium name="The Broad Institute Genome Sequencing Center for Infectious Disease"/>
            <person name="Wu L."/>
            <person name="Ma J."/>
        </authorList>
    </citation>
    <scope>NUCLEOTIDE SEQUENCE [LARGE SCALE GENOMIC DNA]</scope>
    <source>
        <strain evidence="6">CCUG 57263</strain>
    </source>
</reference>
<name>A0ABW3DE22_9BACL</name>
<dbReference type="NCBIfam" id="TIGR01518">
    <property type="entry name" value="g3p_cytidyltrns"/>
    <property type="match status" value="1"/>
</dbReference>
<dbReference type="InterPro" id="IPR014729">
    <property type="entry name" value="Rossmann-like_a/b/a_fold"/>
</dbReference>
<keyword evidence="1 5" id="KW-0808">Transferase</keyword>
<evidence type="ECO:0000256" key="1">
    <source>
        <dbReference type="ARBA" id="ARBA00022679"/>
    </source>
</evidence>
<dbReference type="Gene3D" id="3.40.50.620">
    <property type="entry name" value="HUPs"/>
    <property type="match status" value="1"/>
</dbReference>
<dbReference type="PANTHER" id="PTHR43793:SF1">
    <property type="entry name" value="FAD SYNTHASE"/>
    <property type="match status" value="1"/>
</dbReference>
<accession>A0ABW3DE22</accession>
<sequence>MIRVITYGTFDLFHYGHINLLRRAKELGDHLTVGLSTDHFNKVKGKLSHFNYEERKQLLESIKYVDRIIPENSWEQKIEDIKKYQIDLFVMGSDWSGKFDILEKYCKVRYLPRTNDISSSLLKEIFNKA</sequence>
<proteinExistence type="predicted"/>
<comment type="caution">
    <text evidence="5">The sequence shown here is derived from an EMBL/GenBank/DDBJ whole genome shotgun (WGS) entry which is preliminary data.</text>
</comment>
<dbReference type="Proteomes" id="UP001597120">
    <property type="component" value="Unassembled WGS sequence"/>
</dbReference>
<organism evidence="5 6">
    <name type="scientific">Paenibacillus residui</name>
    <dbReference type="NCBI Taxonomy" id="629724"/>
    <lineage>
        <taxon>Bacteria</taxon>
        <taxon>Bacillati</taxon>
        <taxon>Bacillota</taxon>
        <taxon>Bacilli</taxon>
        <taxon>Bacillales</taxon>
        <taxon>Paenibacillaceae</taxon>
        <taxon>Paenibacillus</taxon>
    </lineage>
</organism>
<protein>
    <recommendedName>
        <fullName evidence="3">Glycerol-3-phosphate cytidylyltransferase</fullName>
        <ecNumber evidence="3">2.7.7.39</ecNumber>
    </recommendedName>
</protein>
<evidence type="ECO:0000313" key="5">
    <source>
        <dbReference type="EMBL" id="MFD0870484.1"/>
    </source>
</evidence>
<dbReference type="InterPro" id="IPR050385">
    <property type="entry name" value="Archaeal_FAD_synthase"/>
</dbReference>
<dbReference type="NCBIfam" id="TIGR00125">
    <property type="entry name" value="cyt_tran_rel"/>
    <property type="match status" value="1"/>
</dbReference>
<dbReference type="RefSeq" id="WP_379289178.1">
    <property type="nucleotide sequence ID" value="NZ_JBHTIU010000048.1"/>
</dbReference>
<evidence type="ECO:0000313" key="6">
    <source>
        <dbReference type="Proteomes" id="UP001597120"/>
    </source>
</evidence>
<dbReference type="EC" id="2.7.7.39" evidence="3"/>
<evidence type="ECO:0000256" key="2">
    <source>
        <dbReference type="ARBA" id="ARBA00022695"/>
    </source>
</evidence>
<gene>
    <name evidence="5" type="primary">tagD</name>
    <name evidence="5" type="ORF">ACFQ03_15115</name>
</gene>
<keyword evidence="2 5" id="KW-0548">Nucleotidyltransferase</keyword>
<keyword evidence="6" id="KW-1185">Reference proteome</keyword>
<dbReference type="GO" id="GO:0047348">
    <property type="term" value="F:glycerol-3-phosphate cytidylyltransferase activity"/>
    <property type="evidence" value="ECO:0007669"/>
    <property type="project" value="UniProtKB-EC"/>
</dbReference>
<dbReference type="Pfam" id="PF01467">
    <property type="entry name" value="CTP_transf_like"/>
    <property type="match status" value="1"/>
</dbReference>
<dbReference type="SUPFAM" id="SSF52374">
    <property type="entry name" value="Nucleotidylyl transferase"/>
    <property type="match status" value="1"/>
</dbReference>
<evidence type="ECO:0000256" key="3">
    <source>
        <dbReference type="NCBIfam" id="TIGR01518"/>
    </source>
</evidence>
<evidence type="ECO:0000259" key="4">
    <source>
        <dbReference type="Pfam" id="PF01467"/>
    </source>
</evidence>
<dbReference type="EMBL" id="JBHTIU010000048">
    <property type="protein sequence ID" value="MFD0870484.1"/>
    <property type="molecule type" value="Genomic_DNA"/>
</dbReference>
<dbReference type="PANTHER" id="PTHR43793">
    <property type="entry name" value="FAD SYNTHASE"/>
    <property type="match status" value="1"/>
</dbReference>
<feature type="domain" description="Cytidyltransferase-like" evidence="4">
    <location>
        <begin position="5"/>
        <end position="124"/>
    </location>
</feature>